<accession>A0ACC2YY08</accession>
<comment type="caution">
    <text evidence="1">The sequence shown here is derived from an EMBL/GenBank/DDBJ whole genome shotgun (WGS) entry which is preliminary data.</text>
</comment>
<sequence length="295" mass="32697">MAKTVVVVGATGGQGARPKAQTLAAKGVEMVTADLDNESTLAKAFEGASVIWAVTDFFEPFSKHGPELAMEIEHNQGVNMARAASKTTTLEHYIWSTLANPMKISNGKYLIPHFEGKNRVDDFIKSDQELLKKTTFLWVTYFASNLLLPLFLPNKLESAGKYVWLQPTPPTTPVVAVGNQEKNVGIFVSAILDHPELTLPGKFVRADTESLTKGELLEIWGRVTGKPTQYVQISLDDFDSLFPQWGREMGLMLKFWEEVGEKSWSGEEGILSGNDLGVKYLEGVEEAFGHFDWNL</sequence>
<gene>
    <name evidence="1" type="ORF">H2199_005820</name>
</gene>
<evidence type="ECO:0000313" key="2">
    <source>
        <dbReference type="Proteomes" id="UP001172680"/>
    </source>
</evidence>
<dbReference type="EMBL" id="JAPDRP010000017">
    <property type="protein sequence ID" value="KAJ9640281.1"/>
    <property type="molecule type" value="Genomic_DNA"/>
</dbReference>
<evidence type="ECO:0000313" key="1">
    <source>
        <dbReference type="EMBL" id="KAJ9640281.1"/>
    </source>
</evidence>
<dbReference type="Proteomes" id="UP001172680">
    <property type="component" value="Unassembled WGS sequence"/>
</dbReference>
<reference evidence="1" key="1">
    <citation type="submission" date="2022-10" db="EMBL/GenBank/DDBJ databases">
        <title>Culturing micro-colonial fungi from biological soil crusts in the Mojave desert and describing Neophaeococcomyces mojavensis, and introducing the new genera and species Taxawa tesnikishii.</title>
        <authorList>
            <person name="Kurbessoian T."/>
            <person name="Stajich J.E."/>
        </authorList>
    </citation>
    <scope>NUCLEOTIDE SEQUENCE</scope>
    <source>
        <strain evidence="1">JES_115</strain>
    </source>
</reference>
<organism evidence="1 2">
    <name type="scientific">Coniosporium tulheliwenetii</name>
    <dbReference type="NCBI Taxonomy" id="3383036"/>
    <lineage>
        <taxon>Eukaryota</taxon>
        <taxon>Fungi</taxon>
        <taxon>Dikarya</taxon>
        <taxon>Ascomycota</taxon>
        <taxon>Pezizomycotina</taxon>
        <taxon>Dothideomycetes</taxon>
        <taxon>Dothideomycetes incertae sedis</taxon>
        <taxon>Coniosporium</taxon>
    </lineage>
</organism>
<protein>
    <submittedName>
        <fullName evidence="1">Uncharacterized protein</fullName>
    </submittedName>
</protein>
<proteinExistence type="predicted"/>
<keyword evidence="2" id="KW-1185">Reference proteome</keyword>
<name>A0ACC2YY08_9PEZI</name>